<dbReference type="Gene3D" id="1.20.58.60">
    <property type="match status" value="1"/>
</dbReference>
<evidence type="ECO:0000313" key="4">
    <source>
        <dbReference type="WBParaSite" id="HNAJ_0000007901-mRNA-1"/>
    </source>
</evidence>
<reference evidence="2 3" key="2">
    <citation type="submission" date="2018-11" db="EMBL/GenBank/DDBJ databases">
        <authorList>
            <consortium name="Pathogen Informatics"/>
        </authorList>
    </citation>
    <scope>NUCLEOTIDE SEQUENCE [LARGE SCALE GENOMIC DNA]</scope>
</reference>
<protein>
    <submittedName>
        <fullName evidence="4">SH3_10 domain-containing protein</fullName>
    </submittedName>
</protein>
<dbReference type="EMBL" id="UZAE01000017">
    <property type="protein sequence ID" value="VDN95939.1"/>
    <property type="molecule type" value="Genomic_DNA"/>
</dbReference>
<dbReference type="STRING" id="102285.A0A158QGH5"/>
<reference evidence="4" key="1">
    <citation type="submission" date="2016-04" db="UniProtKB">
        <authorList>
            <consortium name="WormBaseParasite"/>
        </authorList>
    </citation>
    <scope>IDENTIFICATION</scope>
</reference>
<feature type="compositionally biased region" description="Low complexity" evidence="1">
    <location>
        <begin position="1688"/>
        <end position="1701"/>
    </location>
</feature>
<sequence length="2459" mass="269644">MGCSNSKIVEFNVGVSHLALDEERERYTRIRERIESIIDGFNKKKAATGNTETLRYLESISCLESIFTDVTKAATVTAVGLSSEDNISQRVFESRLLTNSVKQCWGYTAQLSNLTAIHLKSAADFHIFYHEINEIRAQATQMKAVSDTQVEAFSPYGRITEASSLDDEMKVRLNTFQDLAERARTLVSKAPSILPVENRLTEVRNGVAKDFEGNGPLMVQMLIDYVGSSYNVSKGDSLALLDTTENPYLWKVMTKNGPQYVPSIACIIASANGEQVHDAYRTLATVKESWNEALDNYRRQLAIYYTKYLQNIVNGRGLYITDIQAKKQFIEDLNRLLIQSGADEGRLLNVLDMLTSKIVGRADQADEVWSRGEVDLLHQPLIALYEHIKSLRNMDESVEPITSSLKDYDLTLTHDRNRAEMKDLYDRVHNWRSIYAASLDKPPDGVGRLVVSSISSSSGVSSLEGPPVPLPPSPLGRITPTEAEEEFEFLETRPRRPRMNVAVLNTIDEPPKSKVFTCGANITQRQIPTSVKVVDIEKPKMIRDVATNTPGRRTIKNTQTDMSGDTVKSKFASTQSERNRVDCMTQIGWVMAQKTQQVDDSIISAGLEVNERVPSIASATDGATPDKVQINFTTGPPKAVLKQDLMFQIGDSRQLRRNSEDFEVEKDSLDSEDFAAHISTRTFNFETNNRGTGIITQIDQFSQKIDRYTQPEAIEVGMIPKLKTSIQMNSGELVTGKQEFTRAWNNTNLQTECDIGSLQFETVPQPIKSFDAGAQIFYPPKAHGVVDGSINQAEYGQQIYTEESNKETETRNFIVSGEYSGINRHPMQYASENFARDTSYCTLNTDDRRLSDIDMQFCGSKILHTFVVNERKLREVDYKVSRYGRCETPKIEVKIPELRTSGCQVGMKLIPREIRVSALPVGVSDKTVAEKLELPMNSILCPASISCQPTLTEEAGVQLVDVKDVDSVQIQTDKRSYLAGVQSAKPKRALSLARTAPQETCLIEFKTDPQEMKSGSVNFVKSTTDRSTFVPRVFTEAECQFKVTDDLTTATSLSESTYPTLRGMKPNQRHESCQVGTVLLPETMEVSTVPLNITDIDQTEQRNIVVDSVICPTKVKVRPVLTEDAGIHIAKTMDLQQMNVKIDEKVYNATVSTTPKHHSGEIEVTGQQICKVEMECGEGHNEIHTMTVSPGVTEGGVTINIHESRRQQEIANKLNCPSCHCLLETSWSTSETTSYNHKPITKATQVGAVLKPVKVQVMDVSMHSKASPKIRSFTTDVPNIICPSTVELVSTLVESSGISVRDISEVSNVSIVRGVSSFYANIRNDSAETSTMNPLVQQGYGEALIEVKRPDDTGLRVKPILQHAKFEIVDEITNKICEVCNGTGNRLVSNSNSSLGKTTSYSYTSYQPIAHRKSFGVKEVSNMEVVTGSTPCEANLNTKSNEDKKRNIPESRPFMNNVTIASGQSGLAIGKITDTSQRAETLTRNEVGYRFPIKVVTKEMDSNQEPADGESITLINARKPRMQSVETQVGAILKPTRAYIANVQIQPRTSEIAKQISMSPDAIIFPSSIELSTQLSENAGIQVVDVKNVSNMEVVAGSSIFETSFVSRRSAENVHIPTRLPVKGNMNIMVGRTGLTLGKEGTNRQVSSDISNNETFVLQDIGCDFAIKNTSVGAICAHCHGTGRVERSTSAFSSSSSPSMDLSRKPSFIHQRASTPLSKSTECQVGVTLRPKSIQLASISVRPRDKAIASYLGLKVDSILCPASLQVISEIGETSGIELLEIKDESCIKIQAGDALLDADLESRASDASSMSSRKTGIVMSLKSGSGVFTLGRSISQVPDHSPSESFRLKDAGCEIVLRDTGAGRICTSCQGTGRMTTTSIKSFIPFESSNFGQKSPFESTTMVNRSARCESKSCQVGMILTPTNVNIASIEMLPRNISSAVASGSVVYPSTVDLTSRLMEISGIQIKEVANTDDVTFSKDSEKFVSSIVRTSHVPETCILEVRSANPISRGKFSLQKIGCEFRLKEVGTNTSPSTGKFSSVHTFEASAPAETRLEAISDSKVKHASSQVGLSLVPKTVQVADMSATASDKRVANNLGLKADALICPSSVDLEMKLTETGGVSIIDIKDIREVAVRVGENRGVISITGRNMKTVNMASKLTDVSLLTFTCNKPSVPYLGTRPPLGKPFESTTTMVNKRFDQNARCTFRLSESSETVSQLISSSKCVTKREAGCQVGVLMVPKIVKVSTVRMAPEDKASSNTMGVAKPSTLQASTCEFEPRISEKIGIQIAQVDAIQEVQLEISGQIYTAAVNSPRGAISSPWNSKPIMTSITGFPISGTRSPSLSHRKETNGSNVVGPYLLSLKDGSTQKQGIVEVVGLTLGGKVVQLSVNADLRDKLPIQSDRRGDRGFKGYYLSSPSPSSSSERYHPNRPNSRLCDVACEALIKPETLEKRLQTLFI</sequence>
<accession>A0A158QGH5</accession>
<keyword evidence="3" id="KW-1185">Reference proteome</keyword>
<dbReference type="WBParaSite" id="HNAJ_0000007901-mRNA-1">
    <property type="protein sequence ID" value="HNAJ_0000007901-mRNA-1"/>
    <property type="gene ID" value="HNAJ_0000007901"/>
</dbReference>
<evidence type="ECO:0000313" key="3">
    <source>
        <dbReference type="Proteomes" id="UP000278807"/>
    </source>
</evidence>
<dbReference type="Proteomes" id="UP000278807">
    <property type="component" value="Unassembled WGS sequence"/>
</dbReference>
<name>A0A158QGH5_RODNA</name>
<dbReference type="Gene3D" id="2.30.30.40">
    <property type="entry name" value="SH3 Domains"/>
    <property type="match status" value="1"/>
</dbReference>
<feature type="compositionally biased region" description="Basic and acidic residues" evidence="1">
    <location>
        <begin position="2401"/>
        <end position="2410"/>
    </location>
</feature>
<evidence type="ECO:0000313" key="2">
    <source>
        <dbReference type="EMBL" id="VDN95939.1"/>
    </source>
</evidence>
<feature type="region of interest" description="Disordered" evidence="1">
    <location>
        <begin position="2401"/>
        <end position="2431"/>
    </location>
</feature>
<organism evidence="4">
    <name type="scientific">Rodentolepis nana</name>
    <name type="common">Dwarf tapeworm</name>
    <name type="synonym">Hymenolepis nana</name>
    <dbReference type="NCBI Taxonomy" id="102285"/>
    <lineage>
        <taxon>Eukaryota</taxon>
        <taxon>Metazoa</taxon>
        <taxon>Spiralia</taxon>
        <taxon>Lophotrochozoa</taxon>
        <taxon>Platyhelminthes</taxon>
        <taxon>Cestoda</taxon>
        <taxon>Eucestoda</taxon>
        <taxon>Cyclophyllidea</taxon>
        <taxon>Hymenolepididae</taxon>
        <taxon>Rodentolepis</taxon>
    </lineage>
</organism>
<gene>
    <name evidence="2" type="ORF">HNAJ_LOCUS80</name>
</gene>
<dbReference type="OrthoDB" id="18740at2759"/>
<proteinExistence type="predicted"/>
<feature type="region of interest" description="Disordered" evidence="1">
    <location>
        <begin position="1687"/>
        <end position="1713"/>
    </location>
</feature>
<evidence type="ECO:0000256" key="1">
    <source>
        <dbReference type="SAM" id="MobiDB-lite"/>
    </source>
</evidence>